<reference evidence="11 12" key="1">
    <citation type="submission" date="2024-02" db="EMBL/GenBank/DDBJ databases">
        <authorList>
            <person name="Chen Y."/>
            <person name="Shah S."/>
            <person name="Dougan E. K."/>
            <person name="Thang M."/>
            <person name="Chan C."/>
        </authorList>
    </citation>
    <scope>NUCLEOTIDE SEQUENCE [LARGE SCALE GENOMIC DNA]</scope>
</reference>
<dbReference type="SUPFAM" id="SSF69012">
    <property type="entry name" value="alpha-ketoacid dehydrogenase kinase, N-terminal domain"/>
    <property type="match status" value="1"/>
</dbReference>
<dbReference type="PANTHER" id="PTHR11947">
    <property type="entry name" value="PYRUVATE DEHYDROGENASE KINASE"/>
    <property type="match status" value="1"/>
</dbReference>
<evidence type="ECO:0000256" key="4">
    <source>
        <dbReference type="ARBA" id="ARBA00022777"/>
    </source>
</evidence>
<comment type="catalytic activity">
    <reaction evidence="7">
        <text>L-seryl-[pyruvate dehydrogenase E1 alpha subunit] + ATP = O-phospho-L-seryl-[pyruvate dehydrogenase E1 alpha subunit] + ADP + H(+)</text>
        <dbReference type="Rhea" id="RHEA:23052"/>
        <dbReference type="Rhea" id="RHEA-COMP:13689"/>
        <dbReference type="Rhea" id="RHEA-COMP:13690"/>
        <dbReference type="ChEBI" id="CHEBI:15378"/>
        <dbReference type="ChEBI" id="CHEBI:29999"/>
        <dbReference type="ChEBI" id="CHEBI:30616"/>
        <dbReference type="ChEBI" id="CHEBI:83421"/>
        <dbReference type="ChEBI" id="CHEBI:456216"/>
        <dbReference type="EC" id="2.7.11.2"/>
    </reaction>
</comment>
<comment type="similarity">
    <text evidence="1 8">Belongs to the PDK/BCKDK protein kinase family.</text>
</comment>
<dbReference type="InterPro" id="IPR036890">
    <property type="entry name" value="HATPase_C_sf"/>
</dbReference>
<dbReference type="Gene3D" id="1.20.140.20">
    <property type="entry name" value="Alpha-ketoacid/pyruvate dehydrogenase kinase, N-terminal domain"/>
    <property type="match status" value="1"/>
</dbReference>
<feature type="domain" description="Histidine kinase" evidence="10">
    <location>
        <begin position="207"/>
        <end position="336"/>
    </location>
</feature>
<evidence type="ECO:0000256" key="3">
    <source>
        <dbReference type="ARBA" id="ARBA00022741"/>
    </source>
</evidence>
<dbReference type="GO" id="GO:0016301">
    <property type="term" value="F:kinase activity"/>
    <property type="evidence" value="ECO:0007669"/>
    <property type="project" value="UniProtKB-KW"/>
</dbReference>
<evidence type="ECO:0000256" key="2">
    <source>
        <dbReference type="ARBA" id="ARBA00022679"/>
    </source>
</evidence>
<feature type="compositionally biased region" description="Basic and acidic residues" evidence="9">
    <location>
        <begin position="612"/>
        <end position="624"/>
    </location>
</feature>
<keyword evidence="12" id="KW-1185">Reference proteome</keyword>
<dbReference type="InterPro" id="IPR039028">
    <property type="entry name" value="BCKD/PDK"/>
</dbReference>
<evidence type="ECO:0000256" key="8">
    <source>
        <dbReference type="RuleBase" id="RU366032"/>
    </source>
</evidence>
<evidence type="ECO:0000256" key="5">
    <source>
        <dbReference type="ARBA" id="ARBA00022840"/>
    </source>
</evidence>
<dbReference type="PROSITE" id="PS50109">
    <property type="entry name" value="HIS_KIN"/>
    <property type="match status" value="1"/>
</dbReference>
<feature type="compositionally biased region" description="Basic and acidic residues" evidence="9">
    <location>
        <begin position="573"/>
        <end position="587"/>
    </location>
</feature>
<dbReference type="PANTHER" id="PTHR11947:SF3">
    <property type="entry name" value="[PYRUVATE DEHYDROGENASE (ACETYL-TRANSFERRING)] KINASE, MITOCHONDRIAL"/>
    <property type="match status" value="1"/>
</dbReference>
<keyword evidence="4 8" id="KW-0418">Kinase</keyword>
<dbReference type="InterPro" id="IPR036282">
    <property type="entry name" value="Glutathione-S-Trfase_C_sf"/>
</dbReference>
<dbReference type="EMBL" id="CAXAMM010041913">
    <property type="protein sequence ID" value="CAK9101859.1"/>
    <property type="molecule type" value="Genomic_DNA"/>
</dbReference>
<comment type="caution">
    <text evidence="11">The sequence shown here is derived from an EMBL/GenBank/DDBJ whole genome shotgun (WGS) entry which is preliminary data.</text>
</comment>
<dbReference type="Pfam" id="PF02518">
    <property type="entry name" value="HATPase_c"/>
    <property type="match status" value="1"/>
</dbReference>
<dbReference type="Pfam" id="PF10436">
    <property type="entry name" value="BCDHK_Adom3"/>
    <property type="match status" value="1"/>
</dbReference>
<feature type="compositionally biased region" description="Low complexity" evidence="9">
    <location>
        <begin position="433"/>
        <end position="442"/>
    </location>
</feature>
<keyword evidence="2 8" id="KW-0808">Transferase</keyword>
<feature type="non-terminal residue" evidence="11">
    <location>
        <position position="1"/>
    </location>
</feature>
<dbReference type="Gene3D" id="3.40.30.10">
    <property type="entry name" value="Glutaredoxin"/>
    <property type="match status" value="2"/>
</dbReference>
<keyword evidence="3 8" id="KW-0547">Nucleotide-binding</keyword>
<evidence type="ECO:0000256" key="7">
    <source>
        <dbReference type="ARBA" id="ARBA00048201"/>
    </source>
</evidence>
<evidence type="ECO:0000256" key="9">
    <source>
        <dbReference type="SAM" id="MobiDB-lite"/>
    </source>
</evidence>
<accession>A0ABP0RNK5</accession>
<feature type="region of interest" description="Disordered" evidence="9">
    <location>
        <begin position="406"/>
        <end position="450"/>
    </location>
</feature>
<dbReference type="SUPFAM" id="SSF47616">
    <property type="entry name" value="GST C-terminal domain-like"/>
    <property type="match status" value="1"/>
</dbReference>
<dbReference type="SMART" id="SM00387">
    <property type="entry name" value="HATPase_c"/>
    <property type="match status" value="1"/>
</dbReference>
<dbReference type="Proteomes" id="UP001642464">
    <property type="component" value="Unassembled WGS sequence"/>
</dbReference>
<evidence type="ECO:0000259" key="10">
    <source>
        <dbReference type="PROSITE" id="PS50109"/>
    </source>
</evidence>
<keyword evidence="5 8" id="KW-0067">ATP-binding</keyword>
<evidence type="ECO:0000313" key="11">
    <source>
        <dbReference type="EMBL" id="CAK9101859.1"/>
    </source>
</evidence>
<dbReference type="InterPro" id="IPR005467">
    <property type="entry name" value="His_kinase_dom"/>
</dbReference>
<dbReference type="SUPFAM" id="SSF55874">
    <property type="entry name" value="ATPase domain of HSP90 chaperone/DNA topoisomerase II/histidine kinase"/>
    <property type="match status" value="1"/>
</dbReference>
<dbReference type="InterPro" id="IPR003594">
    <property type="entry name" value="HATPase_dom"/>
</dbReference>
<comment type="subcellular location">
    <subcellularLocation>
        <location evidence="8">Mitochondrion matrix</location>
    </subcellularLocation>
</comment>
<evidence type="ECO:0000313" key="12">
    <source>
        <dbReference type="Proteomes" id="UP001642464"/>
    </source>
</evidence>
<sequence>AQTNKAQRLRNAQFLHHELQVRIAQRVVELEQLPLGLAETQPIREVLGWFSDYFDRVAESRFPTSEEDEEGFTELLEFVLQDNSAVIETMSRGVLEVRSQLAGFSLEDQRQVDRVLNRFYLARIGLRFLIQHHIESRHERPGFAGIIQSACEPVEFVRAAAAEAARLCEFHRGIAPEVVCRQRHKNRMRSGPSDKDNISFTYVPGHLQYMLLEVMKNAFKAVLDFHPDAVHPEDLPPVQVTIVEGASDVTIRVSDEGGGIDRDHLPVIWSYLHSTAEDPRIQEDLLFDGRTRPVLAGYGVGLPLSRLYARYFGGDLDIKSLQGFGTDTYLHLSRLGQNCERLPEHVLRSPAEGDSSLPRGNSQLFFFGDRKSWQENAPSRSGRQALVASGAGLLLGVSLITVRPRQADAQGGGSDKQETATEGRAPTMEAKKAAGSAAPQDAGAKKEAKTGWATTAKDGAFVRAESIFRNWVRADGSTDFPPEADRYHLLVSLACPWACRCLAVRKLKGIIDMPNLHNYLREIYQMDGIAETVNFEHIRSHYFRSHPSINPYGIVPVGPDVLSDLVLPHDRISEEQERRGRRSEAVRSRANSQRSRPARGFVERARGGRAGEQGREQGKYSRAD</sequence>
<proteinExistence type="inferred from homology"/>
<name>A0ABP0RNK5_9DINO</name>
<protein>
    <recommendedName>
        <fullName evidence="8">Protein-serine/threonine kinase</fullName>
        <ecNumber evidence="8">2.7.11.-</ecNumber>
    </recommendedName>
</protein>
<dbReference type="EC" id="2.7.11.-" evidence="8"/>
<organism evidence="11 12">
    <name type="scientific">Durusdinium trenchii</name>
    <dbReference type="NCBI Taxonomy" id="1381693"/>
    <lineage>
        <taxon>Eukaryota</taxon>
        <taxon>Sar</taxon>
        <taxon>Alveolata</taxon>
        <taxon>Dinophyceae</taxon>
        <taxon>Suessiales</taxon>
        <taxon>Symbiodiniaceae</taxon>
        <taxon>Durusdinium</taxon>
    </lineage>
</organism>
<dbReference type="InterPro" id="IPR018955">
    <property type="entry name" value="BCDHK/PDK_N"/>
</dbReference>
<evidence type="ECO:0000256" key="6">
    <source>
        <dbReference type="ARBA" id="ARBA00023128"/>
    </source>
</evidence>
<dbReference type="InterPro" id="IPR036784">
    <property type="entry name" value="AK/P_DHK_N_sf"/>
</dbReference>
<gene>
    <name evidence="11" type="ORF">SCF082_LOCUS47615</name>
</gene>
<evidence type="ECO:0000256" key="1">
    <source>
        <dbReference type="ARBA" id="ARBA00006155"/>
    </source>
</evidence>
<dbReference type="Gene3D" id="3.30.565.10">
    <property type="entry name" value="Histidine kinase-like ATPase, C-terminal domain"/>
    <property type="match status" value="1"/>
</dbReference>
<feature type="region of interest" description="Disordered" evidence="9">
    <location>
        <begin position="573"/>
        <end position="624"/>
    </location>
</feature>
<keyword evidence="6 8" id="KW-0496">Mitochondrion</keyword>